<name>A0ABT9MR64_9ACTN</name>
<accession>A0ABT9MR64</accession>
<evidence type="ECO:0000313" key="4">
    <source>
        <dbReference type="Proteomes" id="UP001240984"/>
    </source>
</evidence>
<keyword evidence="1" id="KW-0472">Membrane</keyword>
<dbReference type="SUPFAM" id="SSF52309">
    <property type="entry name" value="N-(deoxy)ribosyltransferase-like"/>
    <property type="match status" value="1"/>
</dbReference>
<dbReference type="EMBL" id="JAUSRA010000001">
    <property type="protein sequence ID" value="MDP9793773.1"/>
    <property type="molecule type" value="Genomic_DNA"/>
</dbReference>
<comment type="caution">
    <text evidence="3">The sequence shown here is derived from an EMBL/GenBank/DDBJ whole genome shotgun (WGS) entry which is preliminary data.</text>
</comment>
<organism evidence="3 4">
    <name type="scientific">Catenuloplanes nepalensis</name>
    <dbReference type="NCBI Taxonomy" id="587533"/>
    <lineage>
        <taxon>Bacteria</taxon>
        <taxon>Bacillati</taxon>
        <taxon>Actinomycetota</taxon>
        <taxon>Actinomycetes</taxon>
        <taxon>Micromonosporales</taxon>
        <taxon>Micromonosporaceae</taxon>
        <taxon>Catenuloplanes</taxon>
    </lineage>
</organism>
<sequence>MTITLPPELTVPLSWLGLDWPQADEDLLVQHGQAWIDYSDLLREQTGEANAIAARVWRDNEGRSITAFEDFWNGDGGPAGTLADAADAAWTVGAVLLAMAGIVVALKLAFIAELTALAYAVGAALAAAFASAGIGALVAAGIIAASRAIIRALIDEAVGRILNELAVQLRQAADRLLPAAEMQAGTGVGDPLRDAERDLAFHTLLAEVERADVSSPRDGAIFWSGRAPDGTRLQDVAERDADGVSRVTLNQTPGGEYLEGLDLYDRDSSPISPWQADILWARLSERYAENASGTVTAYVDDPPRPGSIWASTELPALRENPNVTDIVEIHS</sequence>
<feature type="transmembrane region" description="Helical" evidence="1">
    <location>
        <begin position="117"/>
        <end position="144"/>
    </location>
</feature>
<proteinExistence type="predicted"/>
<evidence type="ECO:0000259" key="2">
    <source>
        <dbReference type="Pfam" id="PF25547"/>
    </source>
</evidence>
<keyword evidence="1" id="KW-1133">Transmembrane helix</keyword>
<dbReference type="RefSeq" id="WP_306828853.1">
    <property type="nucleotide sequence ID" value="NZ_JAUSRA010000001.1"/>
</dbReference>
<evidence type="ECO:0000256" key="1">
    <source>
        <dbReference type="SAM" id="Phobius"/>
    </source>
</evidence>
<dbReference type="Pfam" id="PF25547">
    <property type="entry name" value="WXG100_2"/>
    <property type="match status" value="1"/>
</dbReference>
<gene>
    <name evidence="3" type="ORF">J2S43_002285</name>
</gene>
<feature type="domain" description="Outer membrane channel protein CpnT-like N-terminal" evidence="2">
    <location>
        <begin position="19"/>
        <end position="143"/>
    </location>
</feature>
<feature type="transmembrane region" description="Helical" evidence="1">
    <location>
        <begin position="88"/>
        <end position="110"/>
    </location>
</feature>
<reference evidence="3 4" key="1">
    <citation type="submission" date="2023-07" db="EMBL/GenBank/DDBJ databases">
        <title>Sequencing the genomes of 1000 actinobacteria strains.</title>
        <authorList>
            <person name="Klenk H.-P."/>
        </authorList>
    </citation>
    <scope>NUCLEOTIDE SEQUENCE [LARGE SCALE GENOMIC DNA]</scope>
    <source>
        <strain evidence="3 4">DSM 44710</strain>
    </source>
</reference>
<evidence type="ECO:0000313" key="3">
    <source>
        <dbReference type="EMBL" id="MDP9793773.1"/>
    </source>
</evidence>
<keyword evidence="4" id="KW-1185">Reference proteome</keyword>
<protein>
    <recommendedName>
        <fullName evidence="2">Outer membrane channel protein CpnT-like N-terminal domain-containing protein</fullName>
    </recommendedName>
</protein>
<dbReference type="InterPro" id="IPR057746">
    <property type="entry name" value="CpnT-like_N"/>
</dbReference>
<dbReference type="Proteomes" id="UP001240984">
    <property type="component" value="Unassembled WGS sequence"/>
</dbReference>
<keyword evidence="1" id="KW-0812">Transmembrane</keyword>